<dbReference type="PANTHER" id="PTHR14003">
    <property type="entry name" value="TRANSCRIPTIONAL REPRESSOR PROTEIN YY"/>
    <property type="match status" value="1"/>
</dbReference>
<feature type="compositionally biased region" description="Basic residues" evidence="7">
    <location>
        <begin position="75"/>
        <end position="89"/>
    </location>
</feature>
<keyword evidence="4" id="KW-0862">Zinc</keyword>
<dbReference type="OrthoDB" id="654211at2759"/>
<accession>J3NVU2</accession>
<reference evidence="10" key="4">
    <citation type="journal article" date="2015" name="G3 (Bethesda)">
        <title>Genome sequences of three phytopathogenic species of the Magnaporthaceae family of fungi.</title>
        <authorList>
            <person name="Okagaki L.H."/>
            <person name="Nunes C.C."/>
            <person name="Sailsbery J."/>
            <person name="Clay B."/>
            <person name="Brown D."/>
            <person name="John T."/>
            <person name="Oh Y."/>
            <person name="Young N."/>
            <person name="Fitzgerald M."/>
            <person name="Haas B.J."/>
            <person name="Zeng Q."/>
            <person name="Young S."/>
            <person name="Adiconis X."/>
            <person name="Fan L."/>
            <person name="Levin J.Z."/>
            <person name="Mitchell T.K."/>
            <person name="Okubara P.A."/>
            <person name="Farman M.L."/>
            <person name="Kohn L.M."/>
            <person name="Birren B."/>
            <person name="Ma L.-J."/>
            <person name="Dean R.A."/>
        </authorList>
    </citation>
    <scope>NUCLEOTIDE SEQUENCE</scope>
    <source>
        <strain evidence="10">R3-111a-1</strain>
    </source>
</reference>
<reference evidence="11" key="1">
    <citation type="submission" date="2010-07" db="EMBL/GenBank/DDBJ databases">
        <title>The genome sequence of Gaeumannomyces graminis var. tritici strain R3-111a-1.</title>
        <authorList>
            <consortium name="The Broad Institute Genome Sequencing Platform"/>
            <person name="Ma L.-J."/>
            <person name="Dead R."/>
            <person name="Young S."/>
            <person name="Zeng Q."/>
            <person name="Koehrsen M."/>
            <person name="Alvarado L."/>
            <person name="Berlin A."/>
            <person name="Chapman S.B."/>
            <person name="Chen Z."/>
            <person name="Freedman E."/>
            <person name="Gellesch M."/>
            <person name="Goldberg J."/>
            <person name="Griggs A."/>
            <person name="Gujja S."/>
            <person name="Heilman E.R."/>
            <person name="Heiman D."/>
            <person name="Hepburn T."/>
            <person name="Howarth C."/>
            <person name="Jen D."/>
            <person name="Larson L."/>
            <person name="Mehta T."/>
            <person name="Neiman D."/>
            <person name="Pearson M."/>
            <person name="Roberts A."/>
            <person name="Saif S."/>
            <person name="Shea T."/>
            <person name="Shenoy N."/>
            <person name="Sisk P."/>
            <person name="Stolte C."/>
            <person name="Sykes S."/>
            <person name="Walk T."/>
            <person name="White J."/>
            <person name="Yandava C."/>
            <person name="Haas B."/>
            <person name="Nusbaum C."/>
            <person name="Birren B."/>
        </authorList>
    </citation>
    <scope>NUCLEOTIDE SEQUENCE [LARGE SCALE GENOMIC DNA]</scope>
    <source>
        <strain evidence="11">R3-111a-1</strain>
    </source>
</reference>
<dbReference type="GO" id="GO:0000981">
    <property type="term" value="F:DNA-binding transcription factor activity, RNA polymerase II-specific"/>
    <property type="evidence" value="ECO:0007669"/>
    <property type="project" value="TreeGrafter"/>
</dbReference>
<dbReference type="VEuPathDB" id="FungiDB:GGTG_05404"/>
<evidence type="ECO:0000313" key="11">
    <source>
        <dbReference type="Proteomes" id="UP000006039"/>
    </source>
</evidence>
<feature type="region of interest" description="Disordered" evidence="7">
    <location>
        <begin position="75"/>
        <end position="142"/>
    </location>
</feature>
<feature type="region of interest" description="Disordered" evidence="7">
    <location>
        <begin position="190"/>
        <end position="210"/>
    </location>
</feature>
<feature type="domain" description="C2H2-type" evidence="8">
    <location>
        <begin position="430"/>
        <end position="460"/>
    </location>
</feature>
<evidence type="ECO:0000259" key="8">
    <source>
        <dbReference type="PROSITE" id="PS50157"/>
    </source>
</evidence>
<dbReference type="SMART" id="SM00355">
    <property type="entry name" value="ZnF_C2H2"/>
    <property type="match status" value="3"/>
</dbReference>
<dbReference type="Proteomes" id="UP000006039">
    <property type="component" value="Unassembled WGS sequence"/>
</dbReference>
<feature type="compositionally biased region" description="Low complexity" evidence="7">
    <location>
        <begin position="118"/>
        <end position="138"/>
    </location>
</feature>
<sequence length="498" mass="53939">MLGCLPVRQADRLSEAYATMPNQDWRMSWGNEEPTLQERQQQRLLSLLENNIDPTLALDHFHAMAHVQGDHIRSYRSQHQHQPQQHRQHQYAQAAHQQHHFQQLQQWGFPSQEPLPTHNASSAAQARQQHHLAVAPEAAADHAVRMSTTPTLVLSDSLDTATTTATTTTTTTVFDDAWVDPIFGFEDGQGERRSSELFPPRLQHSDSFSAPCSPALRPGYATSAASYSSAASPAPSHAGMWDPELLDPDLASVAANLFATAAAPGAAGGIYSGSNRHAAAAAAAAASSATTRAATPAEQETDASRAMSPSLPTTTTTEATSTTAASPSPSTAALRGRSASAGRTRAGPDWMPDDVREMGCQPTGPGGSWRCTHPGCGSTRAFLRACDLRKHYRAHTKSHFCSIDGCPRFYNGFSSEKDCRRHMRSHNPNIECPAEGCGRKFSRVDNMRKHHEAIHQRRHPHRRRLSGGPRDKDAGSPETGGEDGAPVLEGVQTSILDQ</sequence>
<dbReference type="STRING" id="644352.J3NVU2"/>
<reference evidence="9" key="3">
    <citation type="submission" date="2010-09" db="EMBL/GenBank/DDBJ databases">
        <title>Annotation of Gaeumannomyces graminis var. tritici R3-111a-1.</title>
        <authorList>
            <consortium name="The Broad Institute Genome Sequencing Platform"/>
            <person name="Ma L.-J."/>
            <person name="Dead R."/>
            <person name="Young S.K."/>
            <person name="Zeng Q."/>
            <person name="Gargeya S."/>
            <person name="Fitzgerald M."/>
            <person name="Haas B."/>
            <person name="Abouelleil A."/>
            <person name="Alvarado L."/>
            <person name="Arachchi H.M."/>
            <person name="Berlin A."/>
            <person name="Brown A."/>
            <person name="Chapman S.B."/>
            <person name="Chen Z."/>
            <person name="Dunbar C."/>
            <person name="Freedman E."/>
            <person name="Gearin G."/>
            <person name="Gellesch M."/>
            <person name="Goldberg J."/>
            <person name="Griggs A."/>
            <person name="Gujja S."/>
            <person name="Heiman D."/>
            <person name="Howarth C."/>
            <person name="Larson L."/>
            <person name="Lui A."/>
            <person name="MacDonald P.J.P."/>
            <person name="Mehta T."/>
            <person name="Montmayeur A."/>
            <person name="Murphy C."/>
            <person name="Neiman D."/>
            <person name="Pearson M."/>
            <person name="Priest M."/>
            <person name="Roberts A."/>
            <person name="Saif S."/>
            <person name="Shea T."/>
            <person name="Shenoy N."/>
            <person name="Sisk P."/>
            <person name="Stolte C."/>
            <person name="Sykes S."/>
            <person name="Yandava C."/>
            <person name="Wortman J."/>
            <person name="Nusbaum C."/>
            <person name="Birren B."/>
        </authorList>
    </citation>
    <scope>NUCLEOTIDE SEQUENCE</scope>
    <source>
        <strain evidence="9">R3-111a-1</strain>
    </source>
</reference>
<reference evidence="10" key="5">
    <citation type="submission" date="2018-04" db="UniProtKB">
        <authorList>
            <consortium name="EnsemblFungi"/>
        </authorList>
    </citation>
    <scope>IDENTIFICATION</scope>
    <source>
        <strain evidence="10">R3-111a-1</strain>
    </source>
</reference>
<dbReference type="HOGENOM" id="CLU_595925_0_0_1"/>
<dbReference type="PROSITE" id="PS00028">
    <property type="entry name" value="ZINC_FINGER_C2H2_1"/>
    <property type="match status" value="1"/>
</dbReference>
<protein>
    <recommendedName>
        <fullName evidence="5">C2H2 type master regulator of conidiophore development brlA</fullName>
    </recommendedName>
</protein>
<gene>
    <name evidence="10" type="primary">20345862</name>
    <name evidence="9" type="ORF">GGTG_05404</name>
</gene>
<dbReference type="eggNOG" id="KOG1721">
    <property type="taxonomic scope" value="Eukaryota"/>
</dbReference>
<evidence type="ECO:0000256" key="1">
    <source>
        <dbReference type="ARBA" id="ARBA00022723"/>
    </source>
</evidence>
<dbReference type="EnsemblFungi" id="EJT75471">
    <property type="protein sequence ID" value="EJT75471"/>
    <property type="gene ID" value="GGTG_05404"/>
</dbReference>
<evidence type="ECO:0000313" key="9">
    <source>
        <dbReference type="EMBL" id="EJT75471.1"/>
    </source>
</evidence>
<feature type="region of interest" description="Disordered" evidence="7">
    <location>
        <begin position="287"/>
        <end position="355"/>
    </location>
</feature>
<evidence type="ECO:0000256" key="6">
    <source>
        <dbReference type="PROSITE-ProRule" id="PRU00042"/>
    </source>
</evidence>
<keyword evidence="2" id="KW-0677">Repeat</keyword>
<feature type="compositionally biased region" description="Low complexity" evidence="7">
    <location>
        <begin position="287"/>
        <end position="297"/>
    </location>
</feature>
<feature type="compositionally biased region" description="Basic residues" evidence="7">
    <location>
        <begin position="451"/>
        <end position="465"/>
    </location>
</feature>
<evidence type="ECO:0000256" key="2">
    <source>
        <dbReference type="ARBA" id="ARBA00022737"/>
    </source>
</evidence>
<feature type="compositionally biased region" description="Low complexity" evidence="7">
    <location>
        <begin position="90"/>
        <end position="106"/>
    </location>
</feature>
<dbReference type="PANTHER" id="PTHR14003:SF19">
    <property type="entry name" value="YY2 TRANSCRIPTION FACTOR"/>
    <property type="match status" value="1"/>
</dbReference>
<dbReference type="RefSeq" id="XP_009221471.1">
    <property type="nucleotide sequence ID" value="XM_009223207.1"/>
</dbReference>
<evidence type="ECO:0000256" key="3">
    <source>
        <dbReference type="ARBA" id="ARBA00022771"/>
    </source>
</evidence>
<dbReference type="PROSITE" id="PS50157">
    <property type="entry name" value="ZINC_FINGER_C2H2_2"/>
    <property type="match status" value="1"/>
</dbReference>
<keyword evidence="1" id="KW-0479">Metal-binding</keyword>
<dbReference type="GO" id="GO:0008270">
    <property type="term" value="F:zinc ion binding"/>
    <property type="evidence" value="ECO:0007669"/>
    <property type="project" value="UniProtKB-KW"/>
</dbReference>
<keyword evidence="3 6" id="KW-0863">Zinc-finger</keyword>
<dbReference type="SUPFAM" id="SSF57667">
    <property type="entry name" value="beta-beta-alpha zinc fingers"/>
    <property type="match status" value="1"/>
</dbReference>
<name>J3NVU2_GAET3</name>
<evidence type="ECO:0000313" key="10">
    <source>
        <dbReference type="EnsemblFungi" id="EJT75471"/>
    </source>
</evidence>
<evidence type="ECO:0000256" key="5">
    <source>
        <dbReference type="ARBA" id="ARBA00044085"/>
    </source>
</evidence>
<dbReference type="Gene3D" id="3.30.160.60">
    <property type="entry name" value="Classic Zinc Finger"/>
    <property type="match status" value="1"/>
</dbReference>
<evidence type="ECO:0000256" key="4">
    <source>
        <dbReference type="ARBA" id="ARBA00022833"/>
    </source>
</evidence>
<feature type="compositionally biased region" description="Low complexity" evidence="7">
    <location>
        <begin position="306"/>
        <end position="347"/>
    </location>
</feature>
<dbReference type="GO" id="GO:0000785">
    <property type="term" value="C:chromatin"/>
    <property type="evidence" value="ECO:0007669"/>
    <property type="project" value="TreeGrafter"/>
</dbReference>
<evidence type="ECO:0000256" key="7">
    <source>
        <dbReference type="SAM" id="MobiDB-lite"/>
    </source>
</evidence>
<dbReference type="GO" id="GO:0000978">
    <property type="term" value="F:RNA polymerase II cis-regulatory region sequence-specific DNA binding"/>
    <property type="evidence" value="ECO:0007669"/>
    <property type="project" value="TreeGrafter"/>
</dbReference>
<reference evidence="9" key="2">
    <citation type="submission" date="2010-07" db="EMBL/GenBank/DDBJ databases">
        <authorList>
            <consortium name="The Broad Institute Genome Sequencing Platform"/>
            <consortium name="Broad Institute Genome Sequencing Center for Infectious Disease"/>
            <person name="Ma L.-J."/>
            <person name="Dead R."/>
            <person name="Young S."/>
            <person name="Zeng Q."/>
            <person name="Koehrsen M."/>
            <person name="Alvarado L."/>
            <person name="Berlin A."/>
            <person name="Chapman S.B."/>
            <person name="Chen Z."/>
            <person name="Freedman E."/>
            <person name="Gellesch M."/>
            <person name="Goldberg J."/>
            <person name="Griggs A."/>
            <person name="Gujja S."/>
            <person name="Heilman E.R."/>
            <person name="Heiman D."/>
            <person name="Hepburn T."/>
            <person name="Howarth C."/>
            <person name="Jen D."/>
            <person name="Larson L."/>
            <person name="Mehta T."/>
            <person name="Neiman D."/>
            <person name="Pearson M."/>
            <person name="Roberts A."/>
            <person name="Saif S."/>
            <person name="Shea T."/>
            <person name="Shenoy N."/>
            <person name="Sisk P."/>
            <person name="Stolte C."/>
            <person name="Sykes S."/>
            <person name="Walk T."/>
            <person name="White J."/>
            <person name="Yandava C."/>
            <person name="Haas B."/>
            <person name="Nusbaum C."/>
            <person name="Birren B."/>
        </authorList>
    </citation>
    <scope>NUCLEOTIDE SEQUENCE</scope>
    <source>
        <strain evidence="9">R3-111a-1</strain>
    </source>
</reference>
<keyword evidence="11" id="KW-1185">Reference proteome</keyword>
<feature type="region of interest" description="Disordered" evidence="7">
    <location>
        <begin position="451"/>
        <end position="498"/>
    </location>
</feature>
<dbReference type="InterPro" id="IPR036236">
    <property type="entry name" value="Znf_C2H2_sf"/>
</dbReference>
<dbReference type="GO" id="GO:0005667">
    <property type="term" value="C:transcription regulator complex"/>
    <property type="evidence" value="ECO:0007669"/>
    <property type="project" value="TreeGrafter"/>
</dbReference>
<dbReference type="EMBL" id="GL385397">
    <property type="protein sequence ID" value="EJT75471.1"/>
    <property type="molecule type" value="Genomic_DNA"/>
</dbReference>
<organism evidence="9">
    <name type="scientific">Gaeumannomyces tritici (strain R3-111a-1)</name>
    <name type="common">Wheat and barley take-all root rot fungus</name>
    <name type="synonym">Gaeumannomyces graminis var. tritici</name>
    <dbReference type="NCBI Taxonomy" id="644352"/>
    <lineage>
        <taxon>Eukaryota</taxon>
        <taxon>Fungi</taxon>
        <taxon>Dikarya</taxon>
        <taxon>Ascomycota</taxon>
        <taxon>Pezizomycotina</taxon>
        <taxon>Sordariomycetes</taxon>
        <taxon>Sordariomycetidae</taxon>
        <taxon>Magnaporthales</taxon>
        <taxon>Magnaporthaceae</taxon>
        <taxon>Gaeumannomyces</taxon>
    </lineage>
</organism>
<dbReference type="GeneID" id="20345862"/>
<dbReference type="AlphaFoldDB" id="J3NVU2"/>
<proteinExistence type="predicted"/>
<dbReference type="InterPro" id="IPR013087">
    <property type="entry name" value="Znf_C2H2_type"/>
</dbReference>